<dbReference type="GO" id="GO:0003723">
    <property type="term" value="F:RNA binding"/>
    <property type="evidence" value="ECO:0007669"/>
    <property type="project" value="UniProtKB-UniRule"/>
</dbReference>
<protein>
    <submittedName>
        <fullName evidence="4">RNA-directed DNA polymerase, eukaryota</fullName>
    </submittedName>
</protein>
<dbReference type="Gene3D" id="3.30.70.330">
    <property type="match status" value="1"/>
</dbReference>
<keyword evidence="4" id="KW-0695">RNA-directed DNA polymerase</keyword>
<dbReference type="InterPro" id="IPR035979">
    <property type="entry name" value="RBD_domain_sf"/>
</dbReference>
<dbReference type="Gene3D" id="3.60.10.10">
    <property type="entry name" value="Endonuclease/exonuclease/phosphatase"/>
    <property type="match status" value="1"/>
</dbReference>
<dbReference type="Pfam" id="PF00076">
    <property type="entry name" value="RRM_1"/>
    <property type="match status" value="1"/>
</dbReference>
<feature type="region of interest" description="Disordered" evidence="2">
    <location>
        <begin position="326"/>
        <end position="372"/>
    </location>
</feature>
<comment type="caution">
    <text evidence="4">The sequence shown here is derived from an EMBL/GenBank/DDBJ whole genome shotgun (WGS) entry which is preliminary data.</text>
</comment>
<evidence type="ECO:0000313" key="4">
    <source>
        <dbReference type="EMBL" id="GEU75091.1"/>
    </source>
</evidence>
<dbReference type="CDD" id="cd00590">
    <property type="entry name" value="RRM_SF"/>
    <property type="match status" value="1"/>
</dbReference>
<proteinExistence type="predicted"/>
<evidence type="ECO:0000256" key="2">
    <source>
        <dbReference type="SAM" id="MobiDB-lite"/>
    </source>
</evidence>
<evidence type="ECO:0000259" key="3">
    <source>
        <dbReference type="PROSITE" id="PS50102"/>
    </source>
</evidence>
<evidence type="ECO:0000256" key="1">
    <source>
        <dbReference type="PROSITE-ProRule" id="PRU00176"/>
    </source>
</evidence>
<feature type="compositionally biased region" description="Basic and acidic residues" evidence="2">
    <location>
        <begin position="338"/>
        <end position="356"/>
    </location>
</feature>
<gene>
    <name evidence="4" type="ORF">Tci_047069</name>
</gene>
<dbReference type="AlphaFoldDB" id="A0A6L2MM32"/>
<dbReference type="PROSITE" id="PS50102">
    <property type="entry name" value="RRM"/>
    <property type="match status" value="1"/>
</dbReference>
<dbReference type="InterPro" id="IPR036691">
    <property type="entry name" value="Endo/exonu/phosph_ase_sf"/>
</dbReference>
<dbReference type="SUPFAM" id="SSF54928">
    <property type="entry name" value="RNA-binding domain, RBD"/>
    <property type="match status" value="1"/>
</dbReference>
<dbReference type="GO" id="GO:0003964">
    <property type="term" value="F:RNA-directed DNA polymerase activity"/>
    <property type="evidence" value="ECO:0007669"/>
    <property type="project" value="UniProtKB-KW"/>
</dbReference>
<accession>A0A6L2MM32</accession>
<sequence>MRKTTIEVLLSLQQSNPDYYSDDMIQSFALGLDLFHSLSVRFSISISFYFCCSPMGAHNKNSLQSKADQTVRISKSVFVFNFPEGCTAKDLWKVCNDNGIVVDVFIPNKKSKVGKRFAFVRFIKVINLDRLIENLNTIWIGRFHHFANQVRFKRPKKPNLSPHNNAAAVSSYPRWVDQAKGQFQTGSYVNVVNGSSPVGVHGPSISSASVLVLDNSYVIECDLLNHVMGNVKDVSSISNLRTLIMEEGFSAVNLVYLGGLWGEALDIEDNVDSPFGRKRLCIKTKLPLSILESFKVIFKGKVYMVRAKELFTWSPIFLGQKEMDYTPDEDSDVGPQKVPDRSQFCEEGSNDDRVSDVEDVSETNFGDNSSIPINNIDELEKQQSGDPFNIYRLLRKQPGDESHEVSSSLSHPSGFTLDVSVIRNENGQSAKEIPVMVNAKVINHSQDVYKEASCDNMDLNIVKKGGSVLGVMEDMIRVGKVMGYSMDGLGHKTKKEWIKELTSKNKINFMEIQETKTHYVNHMDVKFMWGNFNYNYVYSEAVGNSGGILCVWEVTVFKKDYATISDNFVSRKRLLWDYVSTLIDRWNGEVVVLGDFNEVRNIDERRRSCFNPTSARFFDQFISASGLVDVKMKGYTFTWSHPSGSKMSKLDQFLVSKDGIWCTNPNKVKEAFFKHIEARFKKPVNHRLKISFLFSKRLFDVQASDLERRVSRDEIRLAVWNYWEDKSPGPDGYSFEFSGNVGTLLALIYVTLLSIFLRPGHFQTGVIRRLLL</sequence>
<name>A0A6L2MM32_TANCI</name>
<dbReference type="InterPro" id="IPR000504">
    <property type="entry name" value="RRM_dom"/>
</dbReference>
<feature type="domain" description="RRM" evidence="3">
    <location>
        <begin position="75"/>
        <end position="157"/>
    </location>
</feature>
<organism evidence="4">
    <name type="scientific">Tanacetum cinerariifolium</name>
    <name type="common">Dalmatian daisy</name>
    <name type="synonym">Chrysanthemum cinerariifolium</name>
    <dbReference type="NCBI Taxonomy" id="118510"/>
    <lineage>
        <taxon>Eukaryota</taxon>
        <taxon>Viridiplantae</taxon>
        <taxon>Streptophyta</taxon>
        <taxon>Embryophyta</taxon>
        <taxon>Tracheophyta</taxon>
        <taxon>Spermatophyta</taxon>
        <taxon>Magnoliopsida</taxon>
        <taxon>eudicotyledons</taxon>
        <taxon>Gunneridae</taxon>
        <taxon>Pentapetalae</taxon>
        <taxon>asterids</taxon>
        <taxon>campanulids</taxon>
        <taxon>Asterales</taxon>
        <taxon>Asteraceae</taxon>
        <taxon>Asteroideae</taxon>
        <taxon>Anthemideae</taxon>
        <taxon>Anthemidinae</taxon>
        <taxon>Tanacetum</taxon>
    </lineage>
</organism>
<keyword evidence="4" id="KW-0548">Nucleotidyltransferase</keyword>
<dbReference type="SMART" id="SM00360">
    <property type="entry name" value="RRM"/>
    <property type="match status" value="1"/>
</dbReference>
<feature type="compositionally biased region" description="Polar residues" evidence="2">
    <location>
        <begin position="363"/>
        <end position="372"/>
    </location>
</feature>
<reference evidence="4" key="1">
    <citation type="journal article" date="2019" name="Sci. Rep.">
        <title>Draft genome of Tanacetum cinerariifolium, the natural source of mosquito coil.</title>
        <authorList>
            <person name="Yamashiro T."/>
            <person name="Shiraishi A."/>
            <person name="Satake H."/>
            <person name="Nakayama K."/>
        </authorList>
    </citation>
    <scope>NUCLEOTIDE SEQUENCE</scope>
</reference>
<dbReference type="EMBL" id="BKCJ010007013">
    <property type="protein sequence ID" value="GEU75091.1"/>
    <property type="molecule type" value="Genomic_DNA"/>
</dbReference>
<keyword evidence="4" id="KW-0808">Transferase</keyword>
<dbReference type="SUPFAM" id="SSF56219">
    <property type="entry name" value="DNase I-like"/>
    <property type="match status" value="1"/>
</dbReference>
<keyword evidence="1" id="KW-0694">RNA-binding</keyword>
<dbReference type="InterPro" id="IPR012677">
    <property type="entry name" value="Nucleotide-bd_a/b_plait_sf"/>
</dbReference>